<reference evidence="2" key="1">
    <citation type="submission" date="2018-05" db="EMBL/GenBank/DDBJ databases">
        <authorList>
            <person name="Lanie J.A."/>
            <person name="Ng W.-L."/>
            <person name="Kazmierczak K.M."/>
            <person name="Andrzejewski T.M."/>
            <person name="Davidsen T.M."/>
            <person name="Wayne K.J."/>
            <person name="Tettelin H."/>
            <person name="Glass J.I."/>
            <person name="Rusch D."/>
            <person name="Podicherti R."/>
            <person name="Tsui H.-C.T."/>
            <person name="Winkler M.E."/>
        </authorList>
    </citation>
    <scope>NUCLEOTIDE SEQUENCE</scope>
</reference>
<accession>A0A382LGH4</accession>
<evidence type="ECO:0000313" key="2">
    <source>
        <dbReference type="EMBL" id="SVC34965.1"/>
    </source>
</evidence>
<feature type="compositionally biased region" description="Polar residues" evidence="1">
    <location>
        <begin position="7"/>
        <end position="24"/>
    </location>
</feature>
<dbReference type="AlphaFoldDB" id="A0A382LGH4"/>
<name>A0A382LGH4_9ZZZZ</name>
<organism evidence="2">
    <name type="scientific">marine metagenome</name>
    <dbReference type="NCBI Taxonomy" id="408172"/>
    <lineage>
        <taxon>unclassified sequences</taxon>
        <taxon>metagenomes</taxon>
        <taxon>ecological metagenomes</taxon>
    </lineage>
</organism>
<evidence type="ECO:0000256" key="1">
    <source>
        <dbReference type="SAM" id="MobiDB-lite"/>
    </source>
</evidence>
<dbReference type="EMBL" id="UINC01086471">
    <property type="protein sequence ID" value="SVC34965.1"/>
    <property type="molecule type" value="Genomic_DNA"/>
</dbReference>
<feature type="compositionally biased region" description="Basic and acidic residues" evidence="1">
    <location>
        <begin position="25"/>
        <end position="41"/>
    </location>
</feature>
<sequence>MTVAKPRNSSTRRCPQFPQQSVEQINRKEHDHGTNNKDQQHDCNPFHLLTPTCGSSRTPIVDHTLSAYFISIVMLMRLTRPHNTLCLAAHIDYLMKLSQPDTPR</sequence>
<protein>
    <submittedName>
        <fullName evidence="2">Uncharacterized protein</fullName>
    </submittedName>
</protein>
<feature type="region of interest" description="Disordered" evidence="1">
    <location>
        <begin position="1"/>
        <end position="43"/>
    </location>
</feature>
<proteinExistence type="predicted"/>
<gene>
    <name evidence="2" type="ORF">METZ01_LOCUS287819</name>
</gene>